<gene>
    <name evidence="2" type="ORF">HAX54_008604</name>
</gene>
<feature type="region of interest" description="Disordered" evidence="1">
    <location>
        <begin position="260"/>
        <end position="282"/>
    </location>
</feature>
<accession>A0ABS8TEZ1</accession>
<organism evidence="2 3">
    <name type="scientific">Datura stramonium</name>
    <name type="common">Jimsonweed</name>
    <name type="synonym">Common thornapple</name>
    <dbReference type="NCBI Taxonomy" id="4076"/>
    <lineage>
        <taxon>Eukaryota</taxon>
        <taxon>Viridiplantae</taxon>
        <taxon>Streptophyta</taxon>
        <taxon>Embryophyta</taxon>
        <taxon>Tracheophyta</taxon>
        <taxon>Spermatophyta</taxon>
        <taxon>Magnoliopsida</taxon>
        <taxon>eudicotyledons</taxon>
        <taxon>Gunneridae</taxon>
        <taxon>Pentapetalae</taxon>
        <taxon>asterids</taxon>
        <taxon>lamiids</taxon>
        <taxon>Solanales</taxon>
        <taxon>Solanaceae</taxon>
        <taxon>Solanoideae</taxon>
        <taxon>Datureae</taxon>
        <taxon>Datura</taxon>
    </lineage>
</organism>
<proteinExistence type="predicted"/>
<dbReference type="PANTHER" id="PTHR34281:SF2">
    <property type="entry name" value="PROTEIN EARLY FLOWERING 3"/>
    <property type="match status" value="1"/>
</dbReference>
<feature type="region of interest" description="Disordered" evidence="1">
    <location>
        <begin position="168"/>
        <end position="203"/>
    </location>
</feature>
<feature type="compositionally biased region" description="Polar residues" evidence="1">
    <location>
        <begin position="401"/>
        <end position="414"/>
    </location>
</feature>
<feature type="region of interest" description="Disordered" evidence="1">
    <location>
        <begin position="90"/>
        <end position="142"/>
    </location>
</feature>
<comment type="caution">
    <text evidence="2">The sequence shown here is derived from an EMBL/GenBank/DDBJ whole genome shotgun (WGS) entry which is preliminary data.</text>
</comment>
<reference evidence="2 3" key="1">
    <citation type="journal article" date="2021" name="BMC Genomics">
        <title>Datura genome reveals duplications of psychoactive alkaloid biosynthetic genes and high mutation rate following tissue culture.</title>
        <authorList>
            <person name="Rajewski A."/>
            <person name="Carter-House D."/>
            <person name="Stajich J."/>
            <person name="Litt A."/>
        </authorList>
    </citation>
    <scope>NUCLEOTIDE SEQUENCE [LARGE SCALE GENOMIC DNA]</scope>
    <source>
        <strain evidence="2">AR-01</strain>
    </source>
</reference>
<keyword evidence="3" id="KW-1185">Reference proteome</keyword>
<evidence type="ECO:0000256" key="1">
    <source>
        <dbReference type="SAM" id="MobiDB-lite"/>
    </source>
</evidence>
<feature type="compositionally biased region" description="Basic and acidic residues" evidence="1">
    <location>
        <begin position="107"/>
        <end position="121"/>
    </location>
</feature>
<dbReference type="EMBL" id="JACEIK010001451">
    <property type="protein sequence ID" value="MCD7469504.1"/>
    <property type="molecule type" value="Genomic_DNA"/>
</dbReference>
<feature type="compositionally biased region" description="Basic and acidic residues" evidence="1">
    <location>
        <begin position="1"/>
        <end position="10"/>
    </location>
</feature>
<feature type="compositionally biased region" description="Basic and acidic residues" evidence="1">
    <location>
        <begin position="372"/>
        <end position="394"/>
    </location>
</feature>
<dbReference type="Proteomes" id="UP000823775">
    <property type="component" value="Unassembled WGS sequence"/>
</dbReference>
<feature type="compositionally biased region" description="Basic and acidic residues" evidence="1">
    <location>
        <begin position="175"/>
        <end position="191"/>
    </location>
</feature>
<protein>
    <submittedName>
        <fullName evidence="2">Uncharacterized protein</fullName>
    </submittedName>
</protein>
<feature type="region of interest" description="Disordered" evidence="1">
    <location>
        <begin position="372"/>
        <end position="430"/>
    </location>
</feature>
<dbReference type="InterPro" id="IPR039319">
    <property type="entry name" value="ELF3-like"/>
</dbReference>
<sequence length="653" mass="72351">MKRGKAEEKVMGPMFPRLHVNDTEKGGPRAPPRNKMALYEQLSIPYQRCNPGDLPLSNSNSANLVPPHSSQENEHERGVIFSRQLSALRHPVEKPHGRSSCSNTPLREVKSKKQTEKEDFRVPTFGNSKGDQGHGKSYNNLDMENLTSNQAFSGLSNKDLKEIRGLIMRQHGKSQNRDKSKEHAVSTEDYSKGTSGSLSMDKREGTLKQTDQLLHFKPRENLVNTFGESHKTNIVRLEFRSDSQVDCTVFSESAIDVDNDSQEDKTCKSSQTGEMDQSDELSETSMVEFVREMDTSPDDVVRIIGQKHFWKARRAITHQQRVLAVQVFELHRLLKVQKLIACSPNVNLEDSAYLGKPLKRLSAKRISLEHSVKAPENVSRPKNDLEKPETRMECNAESDVGKTSFSSVQNGSQPSRDRPLSEKPPPPSPPVKYDSLMSPWCFNQPPGHQWLIPVMSPSEGLVYKPHPGSAVISPVYGGCGPPGLTPITGNLLSPAYGLPFAPPTAHGYFRPFGMPVMNPVIPSPAIDQSNQVAATGLQGQLSGGGANFNIQHESSSSFASENNGTVPEVVRLCPSRDSEMPSERVDAGNSRGGRSAFHLFPTSPAIDNPVLRPQPHFPDRPARVIKVVPHNARSATESAARIFQYIQEERKHY</sequence>
<evidence type="ECO:0000313" key="3">
    <source>
        <dbReference type="Proteomes" id="UP000823775"/>
    </source>
</evidence>
<evidence type="ECO:0000313" key="2">
    <source>
        <dbReference type="EMBL" id="MCD7469504.1"/>
    </source>
</evidence>
<feature type="region of interest" description="Disordered" evidence="1">
    <location>
        <begin position="1"/>
        <end position="34"/>
    </location>
</feature>
<name>A0ABS8TEZ1_DATST</name>
<dbReference type="PANTHER" id="PTHR34281">
    <property type="entry name" value="PROTEIN EARLY FLOWERING 3"/>
    <property type="match status" value="1"/>
</dbReference>